<comment type="caution">
    <text evidence="2">The sequence shown here is derived from an EMBL/GenBank/DDBJ whole genome shotgun (WGS) entry which is preliminary data.</text>
</comment>
<sequence length="110" mass="12274">MHHTVNKSCIMGMKRVITPGLGMPYLWYRVPGEAGEIAEHNINHLLESFKSFNIKTQISNFKKLQTKSCSKMHISTSIAVVILSATIVLAAPTTFGKIPVFHNNRIARIP</sequence>
<protein>
    <submittedName>
        <fullName evidence="2">Uncharacterized protein</fullName>
    </submittedName>
</protein>
<dbReference type="AlphaFoldDB" id="A0A9P4SGM6"/>
<accession>A0A9P4SGM6</accession>
<gene>
    <name evidence="2" type="ORF">M501DRAFT_371887</name>
</gene>
<evidence type="ECO:0000256" key="1">
    <source>
        <dbReference type="SAM" id="Phobius"/>
    </source>
</evidence>
<evidence type="ECO:0000313" key="2">
    <source>
        <dbReference type="EMBL" id="KAF2841969.1"/>
    </source>
</evidence>
<feature type="transmembrane region" description="Helical" evidence="1">
    <location>
        <begin position="72"/>
        <end position="91"/>
    </location>
</feature>
<dbReference type="Proteomes" id="UP000799429">
    <property type="component" value="Unassembled WGS sequence"/>
</dbReference>
<keyword evidence="3" id="KW-1185">Reference proteome</keyword>
<keyword evidence="1" id="KW-0472">Membrane</keyword>
<proteinExistence type="predicted"/>
<keyword evidence="1" id="KW-0812">Transmembrane</keyword>
<reference evidence="2" key="1">
    <citation type="journal article" date="2020" name="Stud. Mycol.">
        <title>101 Dothideomycetes genomes: a test case for predicting lifestyles and emergence of pathogens.</title>
        <authorList>
            <person name="Haridas S."/>
            <person name="Albert R."/>
            <person name="Binder M."/>
            <person name="Bloem J."/>
            <person name="Labutti K."/>
            <person name="Salamov A."/>
            <person name="Andreopoulos B."/>
            <person name="Baker S."/>
            <person name="Barry K."/>
            <person name="Bills G."/>
            <person name="Bluhm B."/>
            <person name="Cannon C."/>
            <person name="Castanera R."/>
            <person name="Culley D."/>
            <person name="Daum C."/>
            <person name="Ezra D."/>
            <person name="Gonzalez J."/>
            <person name="Henrissat B."/>
            <person name="Kuo A."/>
            <person name="Liang C."/>
            <person name="Lipzen A."/>
            <person name="Lutzoni F."/>
            <person name="Magnuson J."/>
            <person name="Mondo S."/>
            <person name="Nolan M."/>
            <person name="Ohm R."/>
            <person name="Pangilinan J."/>
            <person name="Park H.-J."/>
            <person name="Ramirez L."/>
            <person name="Alfaro M."/>
            <person name="Sun H."/>
            <person name="Tritt A."/>
            <person name="Yoshinaga Y."/>
            <person name="Zwiers L.-H."/>
            <person name="Turgeon B."/>
            <person name="Goodwin S."/>
            <person name="Spatafora J."/>
            <person name="Crous P."/>
            <person name="Grigoriev I."/>
        </authorList>
    </citation>
    <scope>NUCLEOTIDE SEQUENCE</scope>
    <source>
        <strain evidence="2">CBS 101060</strain>
    </source>
</reference>
<evidence type="ECO:0000313" key="3">
    <source>
        <dbReference type="Proteomes" id="UP000799429"/>
    </source>
</evidence>
<dbReference type="EMBL" id="MU006090">
    <property type="protein sequence ID" value="KAF2841969.1"/>
    <property type="molecule type" value="Genomic_DNA"/>
</dbReference>
<keyword evidence="1" id="KW-1133">Transmembrane helix</keyword>
<organism evidence="2 3">
    <name type="scientific">Patellaria atrata CBS 101060</name>
    <dbReference type="NCBI Taxonomy" id="1346257"/>
    <lineage>
        <taxon>Eukaryota</taxon>
        <taxon>Fungi</taxon>
        <taxon>Dikarya</taxon>
        <taxon>Ascomycota</taxon>
        <taxon>Pezizomycotina</taxon>
        <taxon>Dothideomycetes</taxon>
        <taxon>Dothideomycetes incertae sedis</taxon>
        <taxon>Patellariales</taxon>
        <taxon>Patellariaceae</taxon>
        <taxon>Patellaria</taxon>
    </lineage>
</organism>
<name>A0A9P4SGM6_9PEZI</name>